<dbReference type="InterPro" id="IPR024904">
    <property type="entry name" value="OTCase_ArgI"/>
</dbReference>
<evidence type="ECO:0000313" key="10">
    <source>
        <dbReference type="Proteomes" id="UP001501222"/>
    </source>
</evidence>
<feature type="binding site" evidence="6">
    <location>
        <position position="328"/>
    </location>
    <ligand>
        <name>carbamoyl phosphate</name>
        <dbReference type="ChEBI" id="CHEBI:58228"/>
    </ligand>
</feature>
<evidence type="ECO:0000256" key="1">
    <source>
        <dbReference type="ARBA" id="ARBA00003822"/>
    </source>
</evidence>
<dbReference type="InterPro" id="IPR006130">
    <property type="entry name" value="Asp/Orn_carbamoylTrfase"/>
</dbReference>
<feature type="binding site" evidence="6">
    <location>
        <begin position="245"/>
        <end position="246"/>
    </location>
    <ligand>
        <name>L-ornithine</name>
        <dbReference type="ChEBI" id="CHEBI:46911"/>
    </ligand>
</feature>
<dbReference type="RefSeq" id="WP_344850454.1">
    <property type="nucleotide sequence ID" value="NZ_BAABAA010000027.1"/>
</dbReference>
<feature type="binding site" evidence="6">
    <location>
        <begin position="144"/>
        <end position="147"/>
    </location>
    <ligand>
        <name>carbamoyl phosphate</name>
        <dbReference type="ChEBI" id="CHEBI:58228"/>
    </ligand>
</feature>
<dbReference type="InterPro" id="IPR036901">
    <property type="entry name" value="Asp/Orn_carbamoylTrfase_sf"/>
</dbReference>
<evidence type="ECO:0000259" key="7">
    <source>
        <dbReference type="Pfam" id="PF00185"/>
    </source>
</evidence>
<dbReference type="PANTHER" id="PTHR45753:SF2">
    <property type="entry name" value="ORNITHINE CARBAMOYLTRANSFERASE"/>
    <property type="match status" value="1"/>
</dbReference>
<feature type="binding site" evidence="6">
    <location>
        <begin position="66"/>
        <end position="69"/>
    </location>
    <ligand>
        <name>carbamoyl phosphate</name>
        <dbReference type="ChEBI" id="CHEBI:58228"/>
    </ligand>
</feature>
<dbReference type="Gene3D" id="3.40.50.1370">
    <property type="entry name" value="Aspartate/ornithine carbamoyltransferase"/>
    <property type="match status" value="2"/>
</dbReference>
<accession>A0ABP6Z8W2</accession>
<feature type="binding site" evidence="6">
    <location>
        <position position="117"/>
    </location>
    <ligand>
        <name>carbamoyl phosphate</name>
        <dbReference type="ChEBI" id="CHEBI:58228"/>
    </ligand>
</feature>
<dbReference type="PROSITE" id="PS00097">
    <property type="entry name" value="CARBAMOYLTRANSFERASE"/>
    <property type="match status" value="1"/>
</dbReference>
<keyword evidence="6" id="KW-0963">Cytoplasm</keyword>
<comment type="similarity">
    <text evidence="2 6">Belongs to the aspartate/ornithine carbamoyltransferase superfamily. OTCase family.</text>
</comment>
<dbReference type="InterPro" id="IPR006132">
    <property type="entry name" value="Asp/Orn_carbamoyltranf_P-bd"/>
</dbReference>
<organism evidence="9 10">
    <name type="scientific">Kribbella ginsengisoli</name>
    <dbReference type="NCBI Taxonomy" id="363865"/>
    <lineage>
        <taxon>Bacteria</taxon>
        <taxon>Bacillati</taxon>
        <taxon>Actinomycetota</taxon>
        <taxon>Actinomycetes</taxon>
        <taxon>Propionibacteriales</taxon>
        <taxon>Kribbellaceae</taxon>
        <taxon>Kribbella</taxon>
    </lineage>
</organism>
<dbReference type="EC" id="2.1.3.3" evidence="3 6"/>
<evidence type="ECO:0000259" key="8">
    <source>
        <dbReference type="Pfam" id="PF02729"/>
    </source>
</evidence>
<dbReference type="SUPFAM" id="SSF53671">
    <property type="entry name" value="Aspartate/ornithine carbamoyltransferase"/>
    <property type="match status" value="1"/>
</dbReference>
<protein>
    <recommendedName>
        <fullName evidence="3 6">Ornithine carbamoyltransferase</fullName>
        <shortName evidence="6">OTCase</shortName>
        <ecNumber evidence="3 6">2.1.3.3</ecNumber>
    </recommendedName>
</protein>
<feature type="domain" description="Aspartate/ornithine carbamoyltransferase carbamoyl-P binding" evidence="8">
    <location>
        <begin position="19"/>
        <end position="157"/>
    </location>
</feature>
<dbReference type="Pfam" id="PF00185">
    <property type="entry name" value="OTCace"/>
    <property type="match status" value="1"/>
</dbReference>
<comment type="caution">
    <text evidence="6">Lacks conserved residue(s) required for the propagation of feature annotation.</text>
</comment>
<dbReference type="InterPro" id="IPR006131">
    <property type="entry name" value="Asp_carbamoyltransf_Asp/Orn-bd"/>
</dbReference>
<evidence type="ECO:0000256" key="3">
    <source>
        <dbReference type="ARBA" id="ARBA00013007"/>
    </source>
</evidence>
<proteinExistence type="inferred from homology"/>
<evidence type="ECO:0000256" key="5">
    <source>
        <dbReference type="ARBA" id="ARBA00048772"/>
    </source>
</evidence>
<dbReference type="HAMAP" id="MF_01109">
    <property type="entry name" value="OTCase"/>
    <property type="match status" value="1"/>
</dbReference>
<dbReference type="PRINTS" id="PR00100">
    <property type="entry name" value="AOTCASE"/>
</dbReference>
<keyword evidence="4 6" id="KW-0808">Transferase</keyword>
<feature type="binding site" evidence="6">
    <location>
        <position position="241"/>
    </location>
    <ligand>
        <name>L-ornithine</name>
        <dbReference type="ChEBI" id="CHEBI:46911"/>
    </ligand>
</feature>
<feature type="domain" description="Aspartate/ornithine carbamoyltransferase Asp/Orn-binding" evidence="7">
    <location>
        <begin position="165"/>
        <end position="338"/>
    </location>
</feature>
<comment type="function">
    <text evidence="1">Reversibly catalyzes the transfer of the carbamoyl group from carbamoyl phosphate (CP) to the N(epsilon) atom of ornithine (ORN) to produce L-citrulline.</text>
</comment>
<dbReference type="Pfam" id="PF02729">
    <property type="entry name" value="OTCace_N"/>
    <property type="match status" value="1"/>
</dbReference>
<keyword evidence="10" id="KW-1185">Reference proteome</keyword>
<evidence type="ECO:0000256" key="4">
    <source>
        <dbReference type="ARBA" id="ARBA00022679"/>
    </source>
</evidence>
<dbReference type="InterPro" id="IPR002292">
    <property type="entry name" value="Orn/put_carbamltrans"/>
</dbReference>
<gene>
    <name evidence="9" type="primary">argF_2</name>
    <name evidence="9" type="ORF">GCM10022235_84790</name>
</gene>
<dbReference type="NCBIfam" id="TIGR00658">
    <property type="entry name" value="orni_carb_tr"/>
    <property type="match status" value="1"/>
</dbReference>
<sequence length="342" mass="36534">MTTTTGTVTTQRAPAAGSLLTEASLGRRGFLRLVELAAELKDAHAAGLEVRRLGGKNIALIFEKASTRTRCAFEVAAAEQGASTTYLGPEGSHIGREESIADTAQVLGHLYDGIEFRGFAQETVEELAAYAGVPVWNGLTDQWHPTQMLADVLTIRETVSPDLSGVAWTYVGDGRNNVARSILVTGAMLGMNVRIAAPPSLQPPPDVHDLAAGLAAESGGTTLVTDDVGEAVAGTDVIYTDTWVSMGEPDSVWDERVELLRPYRVTAELMGRSGKASTRFLHCLPSVHDEKTELGRRVFERYGLSGAEVTDEVFIAPASVVFQQAENRMHTIKAVLVSSLAG</sequence>
<evidence type="ECO:0000256" key="2">
    <source>
        <dbReference type="ARBA" id="ARBA00007805"/>
    </source>
</evidence>
<evidence type="ECO:0000256" key="6">
    <source>
        <dbReference type="HAMAP-Rule" id="MF_01109"/>
    </source>
</evidence>
<comment type="subcellular location">
    <subcellularLocation>
        <location evidence="6">Cytoplasm</location>
    </subcellularLocation>
</comment>
<dbReference type="PRINTS" id="PR00102">
    <property type="entry name" value="OTCASE"/>
</dbReference>
<feature type="binding site" evidence="6">
    <location>
        <position position="177"/>
    </location>
    <ligand>
        <name>L-ornithine</name>
        <dbReference type="ChEBI" id="CHEBI:46911"/>
    </ligand>
</feature>
<evidence type="ECO:0000313" key="9">
    <source>
        <dbReference type="EMBL" id="GAA3599938.1"/>
    </source>
</evidence>
<comment type="caution">
    <text evidence="9">The sequence shown here is derived from an EMBL/GenBank/DDBJ whole genome shotgun (WGS) entry which is preliminary data.</text>
</comment>
<dbReference type="Proteomes" id="UP001501222">
    <property type="component" value="Unassembled WGS sequence"/>
</dbReference>
<comment type="catalytic activity">
    <reaction evidence="5 6">
        <text>carbamoyl phosphate + L-ornithine = L-citrulline + phosphate + H(+)</text>
        <dbReference type="Rhea" id="RHEA:19513"/>
        <dbReference type="ChEBI" id="CHEBI:15378"/>
        <dbReference type="ChEBI" id="CHEBI:43474"/>
        <dbReference type="ChEBI" id="CHEBI:46911"/>
        <dbReference type="ChEBI" id="CHEBI:57743"/>
        <dbReference type="ChEBI" id="CHEBI:58228"/>
        <dbReference type="EC" id="2.1.3.3"/>
    </reaction>
</comment>
<name>A0ABP6Z8W2_9ACTN</name>
<dbReference type="PANTHER" id="PTHR45753">
    <property type="entry name" value="ORNITHINE CARBAMOYLTRANSFERASE, MITOCHONDRIAL"/>
    <property type="match status" value="1"/>
</dbReference>
<feature type="binding site" evidence="6">
    <location>
        <begin position="283"/>
        <end position="284"/>
    </location>
    <ligand>
        <name>carbamoyl phosphate</name>
        <dbReference type="ChEBI" id="CHEBI:58228"/>
    </ligand>
</feature>
<dbReference type="EMBL" id="BAABAA010000027">
    <property type="protein sequence ID" value="GAA3599938.1"/>
    <property type="molecule type" value="Genomic_DNA"/>
</dbReference>
<reference evidence="10" key="1">
    <citation type="journal article" date="2019" name="Int. J. Syst. Evol. Microbiol.">
        <title>The Global Catalogue of Microorganisms (GCM) 10K type strain sequencing project: providing services to taxonomists for standard genome sequencing and annotation.</title>
        <authorList>
            <consortium name="The Broad Institute Genomics Platform"/>
            <consortium name="The Broad Institute Genome Sequencing Center for Infectious Disease"/>
            <person name="Wu L."/>
            <person name="Ma J."/>
        </authorList>
    </citation>
    <scope>NUCLEOTIDE SEQUENCE [LARGE SCALE GENOMIC DNA]</scope>
    <source>
        <strain evidence="10">JCM 16928</strain>
    </source>
</reference>